<accession>U3UAK9</accession>
<dbReference type="HOGENOM" id="CLU_3005533_0_0_4"/>
<dbReference type="AlphaFoldDB" id="U3UAK9"/>
<reference evidence="1 2" key="2">
    <citation type="submission" date="2011-10" db="EMBL/GenBank/DDBJ databases">
        <title>Draft genome sequence of Candidatus Burkholderia kirkii.</title>
        <authorList>
            <person name="Carlier A.L."/>
            <person name="Eberl L."/>
        </authorList>
    </citation>
    <scope>NUCLEOTIDE SEQUENCE [LARGE SCALE GENOMIC DNA]</scope>
    <source>
        <strain evidence="1 2">UZHbot1</strain>
    </source>
</reference>
<dbReference type="EMBL" id="CAFE01000084">
    <property type="protein sequence ID" value="CCD37196.1"/>
    <property type="molecule type" value="Genomic_DNA"/>
</dbReference>
<protein>
    <submittedName>
        <fullName evidence="1">WGS project CAFE00000000 data, contig bkir_c17</fullName>
    </submittedName>
</protein>
<proteinExistence type="predicted"/>
<organism evidence="1 2">
    <name type="scientific">Candidatus Paraburkholderia kirkii UZHbot1</name>
    <dbReference type="NCBI Taxonomy" id="1055526"/>
    <lineage>
        <taxon>Bacteria</taxon>
        <taxon>Pseudomonadati</taxon>
        <taxon>Pseudomonadota</taxon>
        <taxon>Betaproteobacteria</taxon>
        <taxon>Burkholderiales</taxon>
        <taxon>Burkholderiaceae</taxon>
        <taxon>Paraburkholderia</taxon>
    </lineage>
</organism>
<reference evidence="1 2" key="1">
    <citation type="submission" date="2011-09" db="EMBL/GenBank/DDBJ databases">
        <authorList>
            <person name="Carlier A."/>
        </authorList>
    </citation>
    <scope>NUCLEOTIDE SEQUENCE [LARGE SCALE GENOMIC DNA]</scope>
    <source>
        <strain evidence="1 2">UZHbot1</strain>
    </source>
</reference>
<evidence type="ECO:0000313" key="2">
    <source>
        <dbReference type="Proteomes" id="UP000003511"/>
    </source>
</evidence>
<dbReference type="BioCyc" id="CBUR1055526:G10QW-1546-MONOMER"/>
<evidence type="ECO:0000313" key="1">
    <source>
        <dbReference type="EMBL" id="CCD37196.1"/>
    </source>
</evidence>
<comment type="caution">
    <text evidence="1">The sequence shown here is derived from an EMBL/GenBank/DDBJ whole genome shotgun (WGS) entry which is preliminary data.</text>
</comment>
<dbReference type="Proteomes" id="UP000003511">
    <property type="component" value="Unassembled WGS sequence"/>
</dbReference>
<sequence>MRLTHAKGLRPLALHALLGAFGGPHEVLSESLASLADTADARAAVRDRRCPLRPLY</sequence>
<keyword evidence="2" id="KW-1185">Reference proteome</keyword>
<name>U3UAK9_9BURK</name>
<gene>
    <name evidence="1" type="ORF">BKIR_c17_4516</name>
</gene>